<dbReference type="EMBL" id="MU006717">
    <property type="protein sequence ID" value="KAF2627463.1"/>
    <property type="molecule type" value="Genomic_DNA"/>
</dbReference>
<name>A0ACB6S0J3_9PLEO</name>
<organism evidence="1 2">
    <name type="scientific">Macroventuria anomochaeta</name>
    <dbReference type="NCBI Taxonomy" id="301207"/>
    <lineage>
        <taxon>Eukaryota</taxon>
        <taxon>Fungi</taxon>
        <taxon>Dikarya</taxon>
        <taxon>Ascomycota</taxon>
        <taxon>Pezizomycotina</taxon>
        <taxon>Dothideomycetes</taxon>
        <taxon>Pleosporomycetidae</taxon>
        <taxon>Pleosporales</taxon>
        <taxon>Pleosporineae</taxon>
        <taxon>Didymellaceae</taxon>
        <taxon>Macroventuria</taxon>
    </lineage>
</organism>
<gene>
    <name evidence="1" type="ORF">BU25DRAFT_65885</name>
</gene>
<proteinExistence type="predicted"/>
<evidence type="ECO:0000313" key="1">
    <source>
        <dbReference type="EMBL" id="KAF2627463.1"/>
    </source>
</evidence>
<keyword evidence="2" id="KW-1185">Reference proteome</keyword>
<protein>
    <submittedName>
        <fullName evidence="1">Uncharacterized protein</fullName>
    </submittedName>
</protein>
<evidence type="ECO:0000313" key="2">
    <source>
        <dbReference type="Proteomes" id="UP000799754"/>
    </source>
</evidence>
<accession>A0ACB6S0J3</accession>
<reference evidence="1" key="1">
    <citation type="journal article" date="2020" name="Stud. Mycol.">
        <title>101 Dothideomycetes genomes: a test case for predicting lifestyles and emergence of pathogens.</title>
        <authorList>
            <person name="Haridas S."/>
            <person name="Albert R."/>
            <person name="Binder M."/>
            <person name="Bloem J."/>
            <person name="Labutti K."/>
            <person name="Salamov A."/>
            <person name="Andreopoulos B."/>
            <person name="Baker S."/>
            <person name="Barry K."/>
            <person name="Bills G."/>
            <person name="Bluhm B."/>
            <person name="Cannon C."/>
            <person name="Castanera R."/>
            <person name="Culley D."/>
            <person name="Daum C."/>
            <person name="Ezra D."/>
            <person name="Gonzalez J."/>
            <person name="Henrissat B."/>
            <person name="Kuo A."/>
            <person name="Liang C."/>
            <person name="Lipzen A."/>
            <person name="Lutzoni F."/>
            <person name="Magnuson J."/>
            <person name="Mondo S."/>
            <person name="Nolan M."/>
            <person name="Ohm R."/>
            <person name="Pangilinan J."/>
            <person name="Park H.-J."/>
            <person name="Ramirez L."/>
            <person name="Alfaro M."/>
            <person name="Sun H."/>
            <person name="Tritt A."/>
            <person name="Yoshinaga Y."/>
            <person name="Zwiers L.-H."/>
            <person name="Turgeon B."/>
            <person name="Goodwin S."/>
            <person name="Spatafora J."/>
            <person name="Crous P."/>
            <person name="Grigoriev I."/>
        </authorList>
    </citation>
    <scope>NUCLEOTIDE SEQUENCE</scope>
    <source>
        <strain evidence="1">CBS 525.71</strain>
    </source>
</reference>
<comment type="caution">
    <text evidence="1">The sequence shown here is derived from an EMBL/GenBank/DDBJ whole genome shotgun (WGS) entry which is preliminary data.</text>
</comment>
<sequence length="93" mass="10415">MLVEPTSSEGLCGNNRRRNRKRSGGGGCALTVKEGGQLNVMNTQGTTLHVCFISNTRTQHKVHTIQTFEQYLSNQYTFESNFFVTSCYFVTNA</sequence>
<dbReference type="Proteomes" id="UP000799754">
    <property type="component" value="Unassembled WGS sequence"/>
</dbReference>